<feature type="transmembrane region" description="Helical" evidence="7">
    <location>
        <begin position="387"/>
        <end position="406"/>
    </location>
</feature>
<evidence type="ECO:0000256" key="6">
    <source>
        <dbReference type="ARBA" id="ARBA00023136"/>
    </source>
</evidence>
<accession>A0ABQ2D0N7</accession>
<dbReference type="Proteomes" id="UP000632222">
    <property type="component" value="Unassembled WGS sequence"/>
</dbReference>
<dbReference type="InterPro" id="IPR036259">
    <property type="entry name" value="MFS_trans_sf"/>
</dbReference>
<dbReference type="RefSeq" id="WP_189002664.1">
    <property type="nucleotide sequence ID" value="NZ_BMOD01000006.1"/>
</dbReference>
<name>A0ABQ2D0N7_9DEIO</name>
<evidence type="ECO:0000313" key="10">
    <source>
        <dbReference type="Proteomes" id="UP000632222"/>
    </source>
</evidence>
<dbReference type="InterPro" id="IPR020846">
    <property type="entry name" value="MFS_dom"/>
</dbReference>
<dbReference type="Gene3D" id="1.20.1250.20">
    <property type="entry name" value="MFS general substrate transporter like domains"/>
    <property type="match status" value="1"/>
</dbReference>
<feature type="transmembrane region" description="Helical" evidence="7">
    <location>
        <begin position="61"/>
        <end position="80"/>
    </location>
</feature>
<evidence type="ECO:0000256" key="1">
    <source>
        <dbReference type="ARBA" id="ARBA00004651"/>
    </source>
</evidence>
<evidence type="ECO:0000313" key="9">
    <source>
        <dbReference type="EMBL" id="GGJ34848.1"/>
    </source>
</evidence>
<reference evidence="10" key="1">
    <citation type="journal article" date="2019" name="Int. J. Syst. Evol. Microbiol.">
        <title>The Global Catalogue of Microorganisms (GCM) 10K type strain sequencing project: providing services to taxonomists for standard genome sequencing and annotation.</title>
        <authorList>
            <consortium name="The Broad Institute Genomics Platform"/>
            <consortium name="The Broad Institute Genome Sequencing Center for Infectious Disease"/>
            <person name="Wu L."/>
            <person name="Ma J."/>
        </authorList>
    </citation>
    <scope>NUCLEOTIDE SEQUENCE [LARGE SCALE GENOMIC DNA]</scope>
    <source>
        <strain evidence="10">JCM 14370</strain>
    </source>
</reference>
<keyword evidence="4 7" id="KW-0812">Transmembrane</keyword>
<feature type="transmembrane region" description="Helical" evidence="7">
    <location>
        <begin position="297"/>
        <end position="314"/>
    </location>
</feature>
<protein>
    <submittedName>
        <fullName evidence="9">MFS transporter</fullName>
    </submittedName>
</protein>
<keyword evidence="6 7" id="KW-0472">Membrane</keyword>
<evidence type="ECO:0000256" key="4">
    <source>
        <dbReference type="ARBA" id="ARBA00022692"/>
    </source>
</evidence>
<feature type="transmembrane region" description="Helical" evidence="7">
    <location>
        <begin position="112"/>
        <end position="131"/>
    </location>
</feature>
<keyword evidence="10" id="KW-1185">Reference proteome</keyword>
<feature type="domain" description="Major facilitator superfamily (MFS) profile" evidence="8">
    <location>
        <begin position="183"/>
        <end position="420"/>
    </location>
</feature>
<dbReference type="Pfam" id="PF05977">
    <property type="entry name" value="MFS_3"/>
    <property type="match status" value="1"/>
</dbReference>
<dbReference type="SUPFAM" id="SSF103473">
    <property type="entry name" value="MFS general substrate transporter"/>
    <property type="match status" value="1"/>
</dbReference>
<evidence type="ECO:0000256" key="7">
    <source>
        <dbReference type="SAM" id="Phobius"/>
    </source>
</evidence>
<gene>
    <name evidence="9" type="primary">tetV</name>
    <name evidence="9" type="ORF">GCM10008938_21270</name>
</gene>
<sequence length="420" mass="44442">MTESDPRTLTPNNPENALNYPAFRWLMAATVGSSLASRALAVVLGFQIYQITKSPLALGWLGLWEALPAVGLALFGGYFADQHDRKRILLVTRGASVVCAVMFAVLSGSIETLGLTGLYALVFIAGIARGFGDPAASAFETQVVPMKAYINASSWLGSAWQACSIIGPALGGLAYDWLGAKGTYVLIAALFMVSWLGILMIRPTGKVAARVREPIGQSIKNGVKFVWNDKVLVGSMALDLFAVLFGGAVALLPVFANDILHVGAKGLGFLVAAPSVGALLVMLWATRRPPVENAGRTLLLCIAGFGLSIIVFALSKNFYLSLVALAFSGAFDGVSMVIRRAILRLRTPDHLRGRVASVSLLFIGSSNEIGAFESGMAAHLLGTIPSVWIGGIVTLLVVAFTAATVPELRTLHLRAKNDTE</sequence>
<dbReference type="PROSITE" id="PS50850">
    <property type="entry name" value="MFS"/>
    <property type="match status" value="1"/>
</dbReference>
<evidence type="ECO:0000256" key="2">
    <source>
        <dbReference type="ARBA" id="ARBA00022448"/>
    </source>
</evidence>
<dbReference type="InterPro" id="IPR010290">
    <property type="entry name" value="TM_effector"/>
</dbReference>
<dbReference type="EMBL" id="BMOD01000006">
    <property type="protein sequence ID" value="GGJ34848.1"/>
    <property type="molecule type" value="Genomic_DNA"/>
</dbReference>
<evidence type="ECO:0000259" key="8">
    <source>
        <dbReference type="PROSITE" id="PS50850"/>
    </source>
</evidence>
<feature type="transmembrane region" description="Helical" evidence="7">
    <location>
        <begin position="182"/>
        <end position="201"/>
    </location>
</feature>
<keyword evidence="3" id="KW-1003">Cell membrane</keyword>
<evidence type="ECO:0000256" key="5">
    <source>
        <dbReference type="ARBA" id="ARBA00022989"/>
    </source>
</evidence>
<comment type="subcellular location">
    <subcellularLocation>
        <location evidence="1">Cell membrane</location>
        <topology evidence="1">Multi-pass membrane protein</topology>
    </subcellularLocation>
</comment>
<keyword evidence="5 7" id="KW-1133">Transmembrane helix</keyword>
<keyword evidence="2" id="KW-0813">Transport</keyword>
<feature type="transmembrane region" description="Helical" evidence="7">
    <location>
        <begin position="25"/>
        <end position="49"/>
    </location>
</feature>
<evidence type="ECO:0000256" key="3">
    <source>
        <dbReference type="ARBA" id="ARBA00022475"/>
    </source>
</evidence>
<proteinExistence type="predicted"/>
<feature type="transmembrane region" description="Helical" evidence="7">
    <location>
        <begin position="231"/>
        <end position="255"/>
    </location>
</feature>
<dbReference type="PANTHER" id="PTHR23513">
    <property type="entry name" value="INTEGRAL MEMBRANE EFFLUX PROTEIN-RELATED"/>
    <property type="match status" value="1"/>
</dbReference>
<feature type="transmembrane region" description="Helical" evidence="7">
    <location>
        <begin position="87"/>
        <end position="106"/>
    </location>
</feature>
<dbReference type="Gene3D" id="1.20.1720.10">
    <property type="entry name" value="Multidrug resistance protein D"/>
    <property type="match status" value="1"/>
</dbReference>
<dbReference type="CDD" id="cd06173">
    <property type="entry name" value="MFS_MefA_like"/>
    <property type="match status" value="1"/>
</dbReference>
<feature type="transmembrane region" description="Helical" evidence="7">
    <location>
        <begin position="152"/>
        <end position="170"/>
    </location>
</feature>
<comment type="caution">
    <text evidence="9">The sequence shown here is derived from an EMBL/GenBank/DDBJ whole genome shotgun (WGS) entry which is preliminary data.</text>
</comment>
<organism evidence="9 10">
    <name type="scientific">Deinococcus roseus</name>
    <dbReference type="NCBI Taxonomy" id="392414"/>
    <lineage>
        <taxon>Bacteria</taxon>
        <taxon>Thermotogati</taxon>
        <taxon>Deinococcota</taxon>
        <taxon>Deinococci</taxon>
        <taxon>Deinococcales</taxon>
        <taxon>Deinococcaceae</taxon>
        <taxon>Deinococcus</taxon>
    </lineage>
</organism>
<dbReference type="PANTHER" id="PTHR23513:SF9">
    <property type="entry name" value="ENTEROBACTIN EXPORTER ENTS"/>
    <property type="match status" value="1"/>
</dbReference>
<feature type="transmembrane region" description="Helical" evidence="7">
    <location>
        <begin position="267"/>
        <end position="285"/>
    </location>
</feature>